<gene>
    <name evidence="1" type="ORF">DAPPUDRAFT_249385</name>
</gene>
<dbReference type="KEGG" id="dpx:DAPPUDRAFT_249385"/>
<dbReference type="SUPFAM" id="SSF55186">
    <property type="entry name" value="ThrRS/AlaRS common domain"/>
    <property type="match status" value="1"/>
</dbReference>
<dbReference type="HOGENOM" id="CLU_1620704_0_0_1"/>
<dbReference type="InterPro" id="IPR018163">
    <property type="entry name" value="Thr/Ala-tRNA-synth_IIc_edit"/>
</dbReference>
<name>E9GWK0_DAPPU</name>
<dbReference type="Gene3D" id="3.30.980.10">
    <property type="entry name" value="Threonyl-trna Synthetase, Chain A, domain 2"/>
    <property type="match status" value="1"/>
</dbReference>
<dbReference type="InParanoid" id="E9GWK0"/>
<organism evidence="1 2">
    <name type="scientific">Daphnia pulex</name>
    <name type="common">Water flea</name>
    <dbReference type="NCBI Taxonomy" id="6669"/>
    <lineage>
        <taxon>Eukaryota</taxon>
        <taxon>Metazoa</taxon>
        <taxon>Ecdysozoa</taxon>
        <taxon>Arthropoda</taxon>
        <taxon>Crustacea</taxon>
        <taxon>Branchiopoda</taxon>
        <taxon>Diplostraca</taxon>
        <taxon>Cladocera</taxon>
        <taxon>Anomopoda</taxon>
        <taxon>Daphniidae</taxon>
        <taxon>Daphnia</taxon>
    </lineage>
</organism>
<evidence type="ECO:0008006" key="3">
    <source>
        <dbReference type="Google" id="ProtNLM"/>
    </source>
</evidence>
<dbReference type="eggNOG" id="KOG2105">
    <property type="taxonomic scope" value="Eukaryota"/>
</dbReference>
<keyword evidence="2" id="KW-1185">Reference proteome</keyword>
<dbReference type="AlphaFoldDB" id="E9GWK0"/>
<evidence type="ECO:0000313" key="1">
    <source>
        <dbReference type="EMBL" id="EFX76114.1"/>
    </source>
</evidence>
<dbReference type="EMBL" id="GL732570">
    <property type="protein sequence ID" value="EFX76114.1"/>
    <property type="molecule type" value="Genomic_DNA"/>
</dbReference>
<dbReference type="OrthoDB" id="288942at2759"/>
<protein>
    <recommendedName>
        <fullName evidence="3">Threonyl/alanyl tRNA synthetase SAD domain-containing protein</fullName>
    </recommendedName>
</protein>
<dbReference type="PhylomeDB" id="E9GWK0"/>
<dbReference type="Proteomes" id="UP000000305">
    <property type="component" value="Unassembled WGS sequence"/>
</dbReference>
<evidence type="ECO:0000313" key="2">
    <source>
        <dbReference type="Proteomes" id="UP000000305"/>
    </source>
</evidence>
<reference evidence="1 2" key="1">
    <citation type="journal article" date="2011" name="Science">
        <title>The ecoresponsive genome of Daphnia pulex.</title>
        <authorList>
            <person name="Colbourne J.K."/>
            <person name="Pfrender M.E."/>
            <person name="Gilbert D."/>
            <person name="Thomas W.K."/>
            <person name="Tucker A."/>
            <person name="Oakley T.H."/>
            <person name="Tokishita S."/>
            <person name="Aerts A."/>
            <person name="Arnold G.J."/>
            <person name="Basu M.K."/>
            <person name="Bauer D.J."/>
            <person name="Caceres C.E."/>
            <person name="Carmel L."/>
            <person name="Casola C."/>
            <person name="Choi J.H."/>
            <person name="Detter J.C."/>
            <person name="Dong Q."/>
            <person name="Dusheyko S."/>
            <person name="Eads B.D."/>
            <person name="Frohlich T."/>
            <person name="Geiler-Samerotte K.A."/>
            <person name="Gerlach D."/>
            <person name="Hatcher P."/>
            <person name="Jogdeo S."/>
            <person name="Krijgsveld J."/>
            <person name="Kriventseva E.V."/>
            <person name="Kultz D."/>
            <person name="Laforsch C."/>
            <person name="Lindquist E."/>
            <person name="Lopez J."/>
            <person name="Manak J.R."/>
            <person name="Muller J."/>
            <person name="Pangilinan J."/>
            <person name="Patwardhan R.P."/>
            <person name="Pitluck S."/>
            <person name="Pritham E.J."/>
            <person name="Rechtsteiner A."/>
            <person name="Rho M."/>
            <person name="Rogozin I.B."/>
            <person name="Sakarya O."/>
            <person name="Salamov A."/>
            <person name="Schaack S."/>
            <person name="Shapiro H."/>
            <person name="Shiga Y."/>
            <person name="Skalitzky C."/>
            <person name="Smith Z."/>
            <person name="Souvorov A."/>
            <person name="Sung W."/>
            <person name="Tang Z."/>
            <person name="Tsuchiya D."/>
            <person name="Tu H."/>
            <person name="Vos H."/>
            <person name="Wang M."/>
            <person name="Wolf Y.I."/>
            <person name="Yamagata H."/>
            <person name="Yamada T."/>
            <person name="Ye Y."/>
            <person name="Shaw J.R."/>
            <person name="Andrews J."/>
            <person name="Crease T.J."/>
            <person name="Tang H."/>
            <person name="Lucas S.M."/>
            <person name="Robertson H.M."/>
            <person name="Bork P."/>
            <person name="Koonin E.V."/>
            <person name="Zdobnov E.M."/>
            <person name="Grigoriev I.V."/>
            <person name="Lynch M."/>
            <person name="Boore J.L."/>
        </authorList>
    </citation>
    <scope>NUCLEOTIDE SEQUENCE [LARGE SCALE GENOMIC DNA]</scope>
</reference>
<dbReference type="STRING" id="6669.E9GWK0"/>
<proteinExistence type="predicted"/>
<accession>E9GWK0</accession>
<sequence length="164" mass="18246">MASTSVTDAQLITFESQANEKIREAVSVEVEVRYRGLPDGYVGPVHVITILGVDSNMRCGTHVSNPSHLQLFYTKKDYINHLLESESQLTKILKNGPEDLVDLANNLQASVKLSQKEETNINEKSKFAIIHSKDGDTDYASVLISEMDFEELVLITIGGYKTDK</sequence>
<dbReference type="GO" id="GO:0000166">
    <property type="term" value="F:nucleotide binding"/>
    <property type="evidence" value="ECO:0007669"/>
    <property type="project" value="InterPro"/>
</dbReference>